<gene>
    <name evidence="2" type="ORF">DH2020_001956</name>
</gene>
<dbReference type="PANTHER" id="PTHR31284:SF10">
    <property type="entry name" value="ACID PHOSPHATASE-LIKE PROTEIN"/>
    <property type="match status" value="1"/>
</dbReference>
<comment type="caution">
    <text evidence="2">The sequence shown here is derived from an EMBL/GenBank/DDBJ whole genome shotgun (WGS) entry which is preliminary data.</text>
</comment>
<evidence type="ECO:0000256" key="1">
    <source>
        <dbReference type="ARBA" id="ARBA00022729"/>
    </source>
</evidence>
<dbReference type="Proteomes" id="UP001318860">
    <property type="component" value="Unassembled WGS sequence"/>
</dbReference>
<dbReference type="EMBL" id="JABTTQ020000002">
    <property type="protein sequence ID" value="KAK6162115.1"/>
    <property type="molecule type" value="Genomic_DNA"/>
</dbReference>
<sequence>MPTEKQSLGNGEVEMYCESWKLTVETKNAGSWGQVPEKCLEYVIKYMSGKQYMSDSEVVTENALAFLKKLPSTCMGKDACRVFDIDETLFGNVLYFITHVNGSQEIDEDFMNDFIELAIAPPLPASLRLYKVVQALGFKIFLLTGRSDSKEMLQKLT</sequence>
<evidence type="ECO:0000313" key="3">
    <source>
        <dbReference type="Proteomes" id="UP001318860"/>
    </source>
</evidence>
<keyword evidence="1" id="KW-0732">Signal</keyword>
<organism evidence="2 3">
    <name type="scientific">Rehmannia glutinosa</name>
    <name type="common">Chinese foxglove</name>
    <dbReference type="NCBI Taxonomy" id="99300"/>
    <lineage>
        <taxon>Eukaryota</taxon>
        <taxon>Viridiplantae</taxon>
        <taxon>Streptophyta</taxon>
        <taxon>Embryophyta</taxon>
        <taxon>Tracheophyta</taxon>
        <taxon>Spermatophyta</taxon>
        <taxon>Magnoliopsida</taxon>
        <taxon>eudicotyledons</taxon>
        <taxon>Gunneridae</taxon>
        <taxon>Pentapetalae</taxon>
        <taxon>asterids</taxon>
        <taxon>lamiids</taxon>
        <taxon>Lamiales</taxon>
        <taxon>Orobanchaceae</taxon>
        <taxon>Rehmannieae</taxon>
        <taxon>Rehmannia</taxon>
    </lineage>
</organism>
<dbReference type="SUPFAM" id="SSF56784">
    <property type="entry name" value="HAD-like"/>
    <property type="match status" value="1"/>
</dbReference>
<keyword evidence="3" id="KW-1185">Reference proteome</keyword>
<dbReference type="InterPro" id="IPR023214">
    <property type="entry name" value="HAD_sf"/>
</dbReference>
<dbReference type="Gene3D" id="3.40.50.1000">
    <property type="entry name" value="HAD superfamily/HAD-like"/>
    <property type="match status" value="1"/>
</dbReference>
<evidence type="ECO:0000313" key="2">
    <source>
        <dbReference type="EMBL" id="KAK6162115.1"/>
    </source>
</evidence>
<protein>
    <submittedName>
        <fullName evidence="2">Uncharacterized protein</fullName>
    </submittedName>
</protein>
<accession>A0ABR0XSD3</accession>
<reference evidence="2 3" key="1">
    <citation type="journal article" date="2021" name="Comput. Struct. Biotechnol. J.">
        <title>De novo genome assembly of the potent medicinal plant Rehmannia glutinosa using nanopore technology.</title>
        <authorList>
            <person name="Ma L."/>
            <person name="Dong C."/>
            <person name="Song C."/>
            <person name="Wang X."/>
            <person name="Zheng X."/>
            <person name="Niu Y."/>
            <person name="Chen S."/>
            <person name="Feng W."/>
        </authorList>
    </citation>
    <scope>NUCLEOTIDE SEQUENCE [LARGE SCALE GENOMIC DNA]</scope>
    <source>
        <strain evidence="2">DH-2019</strain>
    </source>
</reference>
<dbReference type="InterPro" id="IPR005519">
    <property type="entry name" value="Acid_phosphat_B-like"/>
</dbReference>
<proteinExistence type="predicted"/>
<dbReference type="PANTHER" id="PTHR31284">
    <property type="entry name" value="ACID PHOSPHATASE-LIKE PROTEIN"/>
    <property type="match status" value="1"/>
</dbReference>
<dbReference type="InterPro" id="IPR036412">
    <property type="entry name" value="HAD-like_sf"/>
</dbReference>
<dbReference type="Pfam" id="PF03767">
    <property type="entry name" value="Acid_phosphat_B"/>
    <property type="match status" value="1"/>
</dbReference>
<name>A0ABR0XSD3_REHGL</name>